<evidence type="ECO:0000313" key="2">
    <source>
        <dbReference type="Proteomes" id="UP000036334"/>
    </source>
</evidence>
<protein>
    <submittedName>
        <fullName evidence="1">Uncharacterized protein</fullName>
    </submittedName>
</protein>
<proteinExistence type="predicted"/>
<dbReference type="PATRIC" id="fig|29311.18.peg.3352"/>
<gene>
    <name evidence="1" type="ORF">ABH38_10845</name>
</gene>
<name>A0A0I9UJC3_9MYCO</name>
<dbReference type="EMBL" id="LDPR01000007">
    <property type="protein sequence ID" value="KLO36886.1"/>
    <property type="molecule type" value="Genomic_DNA"/>
</dbReference>
<accession>A0A0I9UJC3</accession>
<comment type="caution">
    <text evidence="1">The sequence shown here is derived from an EMBL/GenBank/DDBJ whole genome shotgun (WGS) entry which is preliminary data.</text>
</comment>
<reference evidence="1 2" key="1">
    <citation type="submission" date="2015-05" db="EMBL/GenBank/DDBJ databases">
        <title>Genome sequence of Mycobacterium haemophilum.</title>
        <authorList>
            <person name="Greninger A.L."/>
            <person name="Cunningham G."/>
            <person name="Miller S."/>
        </authorList>
    </citation>
    <scope>NUCLEOTIDE SEQUENCE [LARGE SCALE GENOMIC DNA]</scope>
    <source>
        <strain evidence="2">UC1</strain>
    </source>
</reference>
<dbReference type="RefSeq" id="WP_047314166.1">
    <property type="nucleotide sequence ID" value="NZ_LDPQ01000004.1"/>
</dbReference>
<sequence>MGLHTENHATKPVACERTTTVINIENETMPPSRRTSTASEITHPDEYSPGNLWKLNARSLKWLLAAIAARVA</sequence>
<dbReference type="AlphaFoldDB" id="A0A0I9UJC3"/>
<evidence type="ECO:0000313" key="1">
    <source>
        <dbReference type="EMBL" id="KLO36886.1"/>
    </source>
</evidence>
<dbReference type="STRING" id="1202450.B586_11715"/>
<keyword evidence="2" id="KW-1185">Reference proteome</keyword>
<organism evidence="1 2">
    <name type="scientific">Mycobacterium haemophilum</name>
    <dbReference type="NCBI Taxonomy" id="29311"/>
    <lineage>
        <taxon>Bacteria</taxon>
        <taxon>Bacillati</taxon>
        <taxon>Actinomycetota</taxon>
        <taxon>Actinomycetes</taxon>
        <taxon>Mycobacteriales</taxon>
        <taxon>Mycobacteriaceae</taxon>
        <taxon>Mycobacterium</taxon>
    </lineage>
</organism>
<dbReference type="Proteomes" id="UP000036334">
    <property type="component" value="Unassembled WGS sequence"/>
</dbReference>